<name>A0A6J8A8A7_MYTCO</name>
<dbReference type="PANTHER" id="PTHR23080:SF133">
    <property type="entry name" value="SI:CH211-262I1.5-RELATED"/>
    <property type="match status" value="1"/>
</dbReference>
<feature type="compositionally biased region" description="Polar residues" evidence="7">
    <location>
        <begin position="381"/>
        <end position="396"/>
    </location>
</feature>
<dbReference type="SUPFAM" id="SSF57716">
    <property type="entry name" value="Glucocorticoid receptor-like (DNA-binding domain)"/>
    <property type="match status" value="1"/>
</dbReference>
<dbReference type="Pfam" id="PF13613">
    <property type="entry name" value="HTH_Tnp_4"/>
    <property type="match status" value="1"/>
</dbReference>
<dbReference type="Proteomes" id="UP000507470">
    <property type="component" value="Unassembled WGS sequence"/>
</dbReference>
<keyword evidence="10" id="KW-1185">Reference proteome</keyword>
<evidence type="ECO:0000256" key="6">
    <source>
        <dbReference type="PROSITE-ProRule" id="PRU00309"/>
    </source>
</evidence>
<evidence type="ECO:0000256" key="1">
    <source>
        <dbReference type="ARBA" id="ARBA00001968"/>
    </source>
</evidence>
<feature type="compositionally biased region" description="Polar residues" evidence="7">
    <location>
        <begin position="410"/>
        <end position="425"/>
    </location>
</feature>
<dbReference type="GO" id="GO:0008270">
    <property type="term" value="F:zinc ion binding"/>
    <property type="evidence" value="ECO:0007669"/>
    <property type="project" value="UniProtKB-KW"/>
</dbReference>
<sequence>MSDHSIVITDINLKAKTKKQVPRKVYNLKKGNINGINEQLDKELNNFIQKANTSTIQECWNEFKDTLSQAITSNIPTKMLSTRWNVPWISKQIKTMIDENKGFTTGQNLLRKTVKTKLEEVHQNYISQILEVDEEGERKTPVIGKKFWQYVKSKKRDSFGIALLSSNGKLMEDSKGKAEALNHQFVSVFTDENTSSQPKLNGSPLPDIDHLGITVKGIKYVESHILNHVPCVSMNRSIPRLRLRELLFVAGVIVLVIRCQTISGIITMGKPNYCAIKDCHNKSGDKGRFDRTIKLHRLPKEGTVRSAWLRAISWKDFKPSTYTSVCSDHFPRGEGRSTLHQVPSLHLPQKVVKEGKSRKTNSLGSTSFSETESMLQPIEPSISNSDQPKPCSTDTSIDVLKTPVRQTLCESGTESENMPLSTTSCTHHDQITQTDTTTAELSIQVTRPEIIIDDIASSDEEVLFYTGLPCYQAFKALFDTLIPAGADRINVDDEVMMQEKSNRKLQLIDEFFIVMIRLRLGLWLNDLQYRFKISTGRVSRILNSWISLMAKCLKSIVFLPPLQTLQQKVPDCFQNFSDTRIILDCTEIFIETQLALENKSLTYSSYKSHKTFKALVGVSMTGAVVFLSNLWGDSASDVHITRNCSLLELLEEGDAVIVDKGFIHIFLKKELNCIFRHSCPLKEISFRNLKLNVQGG</sequence>
<keyword evidence="2" id="KW-0479">Metal-binding</keyword>
<dbReference type="InterPro" id="IPR027805">
    <property type="entry name" value="Transposase_HTH_dom"/>
</dbReference>
<accession>A0A6J8A8A7</accession>
<dbReference type="InterPro" id="IPR006612">
    <property type="entry name" value="THAP_Znf"/>
</dbReference>
<organism evidence="9 10">
    <name type="scientific">Mytilus coruscus</name>
    <name type="common">Sea mussel</name>
    <dbReference type="NCBI Taxonomy" id="42192"/>
    <lineage>
        <taxon>Eukaryota</taxon>
        <taxon>Metazoa</taxon>
        <taxon>Spiralia</taxon>
        <taxon>Lophotrochozoa</taxon>
        <taxon>Mollusca</taxon>
        <taxon>Bivalvia</taxon>
        <taxon>Autobranchia</taxon>
        <taxon>Pteriomorphia</taxon>
        <taxon>Mytilida</taxon>
        <taxon>Mytiloidea</taxon>
        <taxon>Mytilidae</taxon>
        <taxon>Mytilinae</taxon>
        <taxon>Mytilus</taxon>
    </lineage>
</organism>
<proteinExistence type="predicted"/>
<comment type="cofactor">
    <cofactor evidence="1">
        <name>a divalent metal cation</name>
        <dbReference type="ChEBI" id="CHEBI:60240"/>
    </cofactor>
</comment>
<dbReference type="PANTHER" id="PTHR23080">
    <property type="entry name" value="THAP DOMAIN PROTEIN"/>
    <property type="match status" value="1"/>
</dbReference>
<dbReference type="SMART" id="SM00980">
    <property type="entry name" value="THAP"/>
    <property type="match status" value="1"/>
</dbReference>
<keyword evidence="4" id="KW-0862">Zinc</keyword>
<dbReference type="GO" id="GO:0003677">
    <property type="term" value="F:DNA binding"/>
    <property type="evidence" value="ECO:0007669"/>
    <property type="project" value="UniProtKB-UniRule"/>
</dbReference>
<keyword evidence="3 6" id="KW-0863">Zinc-finger</keyword>
<dbReference type="PROSITE" id="PS50950">
    <property type="entry name" value="ZF_THAP"/>
    <property type="match status" value="1"/>
</dbReference>
<reference evidence="9 10" key="1">
    <citation type="submission" date="2020-06" db="EMBL/GenBank/DDBJ databases">
        <authorList>
            <person name="Li R."/>
            <person name="Bekaert M."/>
        </authorList>
    </citation>
    <scope>NUCLEOTIDE SEQUENCE [LARGE SCALE GENOMIC DNA]</scope>
    <source>
        <strain evidence="10">wild</strain>
    </source>
</reference>
<evidence type="ECO:0000256" key="5">
    <source>
        <dbReference type="ARBA" id="ARBA00023125"/>
    </source>
</evidence>
<evidence type="ECO:0000256" key="4">
    <source>
        <dbReference type="ARBA" id="ARBA00022833"/>
    </source>
</evidence>
<gene>
    <name evidence="9" type="ORF">MCOR_5030</name>
</gene>
<evidence type="ECO:0000256" key="3">
    <source>
        <dbReference type="ARBA" id="ARBA00022771"/>
    </source>
</evidence>
<evidence type="ECO:0000256" key="7">
    <source>
        <dbReference type="SAM" id="MobiDB-lite"/>
    </source>
</evidence>
<evidence type="ECO:0000313" key="10">
    <source>
        <dbReference type="Proteomes" id="UP000507470"/>
    </source>
</evidence>
<keyword evidence="5 6" id="KW-0238">DNA-binding</keyword>
<feature type="region of interest" description="Disordered" evidence="7">
    <location>
        <begin position="410"/>
        <end position="429"/>
    </location>
</feature>
<evidence type="ECO:0000256" key="2">
    <source>
        <dbReference type="ARBA" id="ARBA00022723"/>
    </source>
</evidence>
<evidence type="ECO:0000259" key="8">
    <source>
        <dbReference type="PROSITE" id="PS50950"/>
    </source>
</evidence>
<dbReference type="InterPro" id="IPR027806">
    <property type="entry name" value="HARBI1_dom"/>
</dbReference>
<dbReference type="OrthoDB" id="6131652at2759"/>
<protein>
    <recommendedName>
        <fullName evidence="8">THAP-type domain-containing protein</fullName>
    </recommendedName>
</protein>
<dbReference type="Pfam" id="PF13359">
    <property type="entry name" value="DDE_Tnp_4"/>
    <property type="match status" value="1"/>
</dbReference>
<feature type="compositionally biased region" description="Polar residues" evidence="7">
    <location>
        <begin position="360"/>
        <end position="374"/>
    </location>
</feature>
<dbReference type="AlphaFoldDB" id="A0A6J8A8A7"/>
<dbReference type="EMBL" id="CACVKT020000906">
    <property type="protein sequence ID" value="CAC5363710.1"/>
    <property type="molecule type" value="Genomic_DNA"/>
</dbReference>
<feature type="region of interest" description="Disordered" evidence="7">
    <location>
        <begin position="353"/>
        <end position="396"/>
    </location>
</feature>
<dbReference type="Pfam" id="PF05485">
    <property type="entry name" value="THAP"/>
    <property type="match status" value="1"/>
</dbReference>
<evidence type="ECO:0000313" key="9">
    <source>
        <dbReference type="EMBL" id="CAC5363710.1"/>
    </source>
</evidence>
<feature type="domain" description="THAP-type" evidence="8">
    <location>
        <begin position="270"/>
        <end position="346"/>
    </location>
</feature>